<protein>
    <submittedName>
        <fullName evidence="8">Putative membrane protein</fullName>
    </submittedName>
</protein>
<evidence type="ECO:0000256" key="5">
    <source>
        <dbReference type="ARBA" id="ARBA00023136"/>
    </source>
</evidence>
<gene>
    <name evidence="8" type="ORF">VF00_C0003G0024</name>
</gene>
<evidence type="ECO:0000256" key="3">
    <source>
        <dbReference type="ARBA" id="ARBA00022692"/>
    </source>
</evidence>
<evidence type="ECO:0000259" key="7">
    <source>
        <dbReference type="Pfam" id="PF04138"/>
    </source>
</evidence>
<dbReference type="AlphaFoldDB" id="A0A0G2A335"/>
<dbReference type="PANTHER" id="PTHR38459">
    <property type="entry name" value="PROPHAGE BACTOPRENOL-LINKED GLUCOSE TRANSLOCASE HOMOLOG"/>
    <property type="match status" value="1"/>
</dbReference>
<sequence>MFKQVVKFGIVGVVNTIIDFRLLNLLAGVFGWAVLWANTVSFSVAVINSFFFNKYWTFRAREGNTYLQLGGFVLVAVIGLGLSDLMVYYFSEVVPWHYNWAKLISIPIVFAWNFAASKKLVFKK</sequence>
<feature type="transmembrane region" description="Helical" evidence="6">
    <location>
        <begin position="29"/>
        <end position="53"/>
    </location>
</feature>
<organism evidence="8 9">
    <name type="scientific">candidate division Kazan bacterium GW2011_GWB1_52_7</name>
    <dbReference type="NCBI Taxonomy" id="1620414"/>
    <lineage>
        <taxon>Bacteria</taxon>
        <taxon>Bacteria division Kazan-3B-28</taxon>
    </lineage>
</organism>
<evidence type="ECO:0000256" key="4">
    <source>
        <dbReference type="ARBA" id="ARBA00022989"/>
    </source>
</evidence>
<evidence type="ECO:0000256" key="2">
    <source>
        <dbReference type="ARBA" id="ARBA00009399"/>
    </source>
</evidence>
<dbReference type="Pfam" id="PF04138">
    <property type="entry name" value="GtrA_DPMS_TM"/>
    <property type="match status" value="1"/>
</dbReference>
<feature type="transmembrane region" description="Helical" evidence="6">
    <location>
        <begin position="96"/>
        <end position="115"/>
    </location>
</feature>
<dbReference type="InterPro" id="IPR007267">
    <property type="entry name" value="GtrA_DPMS_TM"/>
</dbReference>
<accession>A0A0G2A335</accession>
<comment type="subcellular location">
    <subcellularLocation>
        <location evidence="1">Membrane</location>
        <topology evidence="1">Multi-pass membrane protein</topology>
    </subcellularLocation>
</comment>
<comment type="similarity">
    <text evidence="2">Belongs to the GtrA family.</text>
</comment>
<dbReference type="EMBL" id="LCRB01000003">
    <property type="protein sequence ID" value="KKW26594.1"/>
    <property type="molecule type" value="Genomic_DNA"/>
</dbReference>
<dbReference type="InterPro" id="IPR051401">
    <property type="entry name" value="GtrA_CellWall_Glycosyl"/>
</dbReference>
<dbReference type="Proteomes" id="UP000034913">
    <property type="component" value="Unassembled WGS sequence"/>
</dbReference>
<dbReference type="PANTHER" id="PTHR38459:SF1">
    <property type="entry name" value="PROPHAGE BACTOPRENOL-LINKED GLUCOSE TRANSLOCASE HOMOLOG"/>
    <property type="match status" value="1"/>
</dbReference>
<keyword evidence="5 6" id="KW-0472">Membrane</keyword>
<comment type="caution">
    <text evidence="8">The sequence shown here is derived from an EMBL/GenBank/DDBJ whole genome shotgun (WGS) entry which is preliminary data.</text>
</comment>
<dbReference type="GO" id="GO:0000271">
    <property type="term" value="P:polysaccharide biosynthetic process"/>
    <property type="evidence" value="ECO:0007669"/>
    <property type="project" value="InterPro"/>
</dbReference>
<dbReference type="GO" id="GO:0005886">
    <property type="term" value="C:plasma membrane"/>
    <property type="evidence" value="ECO:0007669"/>
    <property type="project" value="TreeGrafter"/>
</dbReference>
<name>A0A0G2A335_UNCK3</name>
<evidence type="ECO:0000313" key="8">
    <source>
        <dbReference type="EMBL" id="KKW26594.1"/>
    </source>
</evidence>
<evidence type="ECO:0000256" key="6">
    <source>
        <dbReference type="SAM" id="Phobius"/>
    </source>
</evidence>
<evidence type="ECO:0000313" key="9">
    <source>
        <dbReference type="Proteomes" id="UP000034913"/>
    </source>
</evidence>
<evidence type="ECO:0000256" key="1">
    <source>
        <dbReference type="ARBA" id="ARBA00004141"/>
    </source>
</evidence>
<feature type="domain" description="GtrA/DPMS transmembrane" evidence="7">
    <location>
        <begin position="7"/>
        <end position="122"/>
    </location>
</feature>
<reference evidence="8 9" key="1">
    <citation type="journal article" date="2015" name="Nature">
        <title>rRNA introns, odd ribosomes, and small enigmatic genomes across a large radiation of phyla.</title>
        <authorList>
            <person name="Brown C.T."/>
            <person name="Hug L.A."/>
            <person name="Thomas B.C."/>
            <person name="Sharon I."/>
            <person name="Castelle C.J."/>
            <person name="Singh A."/>
            <person name="Wilkins M.J."/>
            <person name="Williams K.H."/>
            <person name="Banfield J.F."/>
        </authorList>
    </citation>
    <scope>NUCLEOTIDE SEQUENCE [LARGE SCALE GENOMIC DNA]</scope>
</reference>
<feature type="transmembrane region" description="Helical" evidence="6">
    <location>
        <begin position="65"/>
        <end position="90"/>
    </location>
</feature>
<keyword evidence="3 6" id="KW-0812">Transmembrane</keyword>
<proteinExistence type="inferred from homology"/>
<keyword evidence="4 6" id="KW-1133">Transmembrane helix</keyword>